<evidence type="ECO:0000256" key="4">
    <source>
        <dbReference type="ARBA" id="ARBA00022963"/>
    </source>
</evidence>
<dbReference type="Pfam" id="PF04083">
    <property type="entry name" value="Abhydro_lipase"/>
    <property type="match status" value="1"/>
</dbReference>
<dbReference type="Proteomes" id="UP001154114">
    <property type="component" value="Chromosome 23"/>
</dbReference>
<evidence type="ECO:0000256" key="8">
    <source>
        <dbReference type="PIRSR" id="PIRSR000862-1"/>
    </source>
</evidence>
<organism evidence="10 11">
    <name type="scientific">Chrysodeixis includens</name>
    <name type="common">Soybean looper</name>
    <name type="synonym">Pseudoplusia includens</name>
    <dbReference type="NCBI Taxonomy" id="689277"/>
    <lineage>
        <taxon>Eukaryota</taxon>
        <taxon>Metazoa</taxon>
        <taxon>Ecdysozoa</taxon>
        <taxon>Arthropoda</taxon>
        <taxon>Hexapoda</taxon>
        <taxon>Insecta</taxon>
        <taxon>Pterygota</taxon>
        <taxon>Neoptera</taxon>
        <taxon>Endopterygota</taxon>
        <taxon>Lepidoptera</taxon>
        <taxon>Glossata</taxon>
        <taxon>Ditrysia</taxon>
        <taxon>Noctuoidea</taxon>
        <taxon>Noctuidae</taxon>
        <taxon>Plusiinae</taxon>
        <taxon>Chrysodeixis</taxon>
    </lineage>
</organism>
<keyword evidence="4 7" id="KW-0442">Lipid degradation</keyword>
<dbReference type="InterPro" id="IPR006693">
    <property type="entry name" value="AB_hydrolase_lipase"/>
</dbReference>
<evidence type="ECO:0000256" key="2">
    <source>
        <dbReference type="ARBA" id="ARBA00022729"/>
    </source>
</evidence>
<dbReference type="PANTHER" id="PTHR11005">
    <property type="entry name" value="LYSOSOMAL ACID LIPASE-RELATED"/>
    <property type="match status" value="1"/>
</dbReference>
<keyword evidence="5" id="KW-0443">Lipid metabolism</keyword>
<feature type="domain" description="Partial AB-hydrolase lipase" evidence="9">
    <location>
        <begin position="51"/>
        <end position="109"/>
    </location>
</feature>
<evidence type="ECO:0000259" key="9">
    <source>
        <dbReference type="Pfam" id="PF04083"/>
    </source>
</evidence>
<evidence type="ECO:0000256" key="7">
    <source>
        <dbReference type="PIRNR" id="PIRNR000862"/>
    </source>
</evidence>
<feature type="active site" description="Charge relay system" evidence="8">
    <location>
        <position position="364"/>
    </location>
</feature>
<accession>A0A9P0BUQ1</accession>
<reference evidence="10" key="1">
    <citation type="submission" date="2021-12" db="EMBL/GenBank/DDBJ databases">
        <authorList>
            <person name="King R."/>
        </authorList>
    </citation>
    <scope>NUCLEOTIDE SEQUENCE</scope>
</reference>
<sequence>MPSKRVNTFNVILISTVVVGVGYVLSTPWLPIKLEVKQSLGYPKDSLLNFTELTGRYGYSSEEHTVVTEDAYILSMFRIAKAKNCHKRKRSPPVLMMHGLLLSSHTWIDSGPNAGLAYLLADACYDVWLGNTRGNYYGRRHMTLNPDTDKKFWDFYIEEIGKYDVPAMIDYILDNTGFDKLNYVGFSQGCGTFFVMCSERPEYCDKVQLMTALAPASRQYHTQSKIFRAVTQLCERFENSFSLYGLSEVFGAGSVTQEFFAFFCQLSDITESICETLMNVFDHVHSSHPGSITNDTTRVLVGHFPAGTSLHNMARYGQSMKTKRFQKFDYGSEQNLVVYGSEEPPEYKLSAVKVPVLCLYGKNDGLVDTKDVAWLMSRLPNVLEVMPVDDPHWNHMDMTYSQYTSYAIFPKVHEYLLKYTEA</sequence>
<feature type="active site" description="Charge relay system" evidence="8">
    <location>
        <position position="395"/>
    </location>
</feature>
<comment type="similarity">
    <text evidence="1 7">Belongs to the AB hydrolase superfamily. Lipase family.</text>
</comment>
<name>A0A9P0BUQ1_CHRIL</name>
<dbReference type="PIRSF" id="PIRSF000862">
    <property type="entry name" value="Steryl_ester_lip"/>
    <property type="match status" value="1"/>
</dbReference>
<evidence type="ECO:0000313" key="11">
    <source>
        <dbReference type="Proteomes" id="UP001154114"/>
    </source>
</evidence>
<keyword evidence="11" id="KW-1185">Reference proteome</keyword>
<evidence type="ECO:0000313" key="10">
    <source>
        <dbReference type="EMBL" id="CAH0597069.1"/>
    </source>
</evidence>
<keyword evidence="3 7" id="KW-0378">Hydrolase</keyword>
<dbReference type="EMBL" id="LR824026">
    <property type="protein sequence ID" value="CAH0597069.1"/>
    <property type="molecule type" value="Genomic_DNA"/>
</dbReference>
<feature type="active site" description="Nucleophile" evidence="8">
    <location>
        <position position="187"/>
    </location>
</feature>
<dbReference type="FunFam" id="3.40.50.1820:FF:000057">
    <property type="entry name" value="Lipase"/>
    <property type="match status" value="1"/>
</dbReference>
<protein>
    <recommendedName>
        <fullName evidence="7">Lipase</fullName>
    </recommendedName>
</protein>
<keyword evidence="2" id="KW-0732">Signal</keyword>
<keyword evidence="6" id="KW-0325">Glycoprotein</keyword>
<evidence type="ECO:0000256" key="1">
    <source>
        <dbReference type="ARBA" id="ARBA00010701"/>
    </source>
</evidence>
<gene>
    <name evidence="10" type="ORF">CINC_LOCUS7543</name>
</gene>
<dbReference type="OrthoDB" id="9974421at2759"/>
<dbReference type="InterPro" id="IPR029058">
    <property type="entry name" value="AB_hydrolase_fold"/>
</dbReference>
<evidence type="ECO:0000256" key="6">
    <source>
        <dbReference type="ARBA" id="ARBA00023180"/>
    </source>
</evidence>
<dbReference type="InterPro" id="IPR025483">
    <property type="entry name" value="Lipase_euk"/>
</dbReference>
<dbReference type="AlphaFoldDB" id="A0A9P0BUQ1"/>
<dbReference type="GO" id="GO:0016788">
    <property type="term" value="F:hydrolase activity, acting on ester bonds"/>
    <property type="evidence" value="ECO:0007669"/>
    <property type="project" value="InterPro"/>
</dbReference>
<evidence type="ECO:0000256" key="3">
    <source>
        <dbReference type="ARBA" id="ARBA00022801"/>
    </source>
</evidence>
<dbReference type="SUPFAM" id="SSF53474">
    <property type="entry name" value="alpha/beta-Hydrolases"/>
    <property type="match status" value="1"/>
</dbReference>
<proteinExistence type="inferred from homology"/>
<evidence type="ECO:0000256" key="5">
    <source>
        <dbReference type="ARBA" id="ARBA00023098"/>
    </source>
</evidence>
<dbReference type="GO" id="GO:0016042">
    <property type="term" value="P:lipid catabolic process"/>
    <property type="evidence" value="ECO:0007669"/>
    <property type="project" value="UniProtKB-KW"/>
</dbReference>
<dbReference type="Gene3D" id="3.40.50.1820">
    <property type="entry name" value="alpha/beta hydrolase"/>
    <property type="match status" value="1"/>
</dbReference>